<dbReference type="GO" id="GO:0006338">
    <property type="term" value="P:chromatin remodeling"/>
    <property type="evidence" value="ECO:0007669"/>
    <property type="project" value="UniProtKB-ARBA"/>
</dbReference>
<feature type="region of interest" description="Disordered" evidence="6">
    <location>
        <begin position="1"/>
        <end position="184"/>
    </location>
</feature>
<name>A0A7S3ZPP4_9STRA</name>
<sequence length="1193" mass="131020">METQETQEAAAPPPPPVKMEVEAPPAASAPPAPATTPATPSEPGAAPPTPGPPLKYPPGYGPPPTPPTGDEERHWVSGVGWKPGPAPPADSSRADNAKRDLKGTRASSRVRRESGRFADLQEDAPKKKKKKKGANQYTKAKERGDAPPSKKQKKSKEPKRIAETTTSEGQTGAIVEMSQKDAAMTSQRRLRATLVEPPYDLELVPDAKRDLSGSALRRVEGTAEWEKLLAEAMLLCNEAAWRRLGKDRGGSQTNQRTELSPPDAKPLMLEYISDRIDTDEPLWGYAVRTQREAWLQGFVCVTQFTTWCPYFRWTAAAPAAAVTLDDYKTHAVDGEGPGSEGGSLCRELQASRRFGDCDGEGVVWPRIAEVSLLGGLGTGRTLMDTVIAEVADRGDADFVVLQATDQAVPFYERLGFSKVGAVASFEEKGKSLPREAMCGLNASCEQLDNDGFTPGERARARLSTESLKAAEGRPLKLRDGAWCFVCKEDDTVTSVCDLLKLPDAAKHEVVTANKSSLSGLTQKSRVMASTIMALPAAYAEQLAKCSLAVDEQTLEGCNGSLTTTDVKDLRDSPQKPPTPPPKPTLGARLYWARRLARAALRSIQALDEYRVFWEPVSSDIVPHYRSWVAFPLDFTTIRKRLVDGASPLELRDAYLPEDLSIDLKLIWRNCAHFNGEDSWLASYARKVGKQAQDILDRFARTHAHLHNLREELQKDDWDLDEETRNFHKAAETDPSCMGYVHWTFPDQTVEDQYPSYLMARRVRPLGDGVLRTTADDAVNTLKGVVEAASSAAEKARLACVRCVNKAKKTFGEAYEVSLEGRPPREPTKYEISSQFVGSSYRRRMEDTDEASLRPATQCVPALVEPEDINRPAPSNVTPRGRGFTAKLARGGAVDYLGIFPDRRSAQAVYDKAAQEWKEKNGSDEETLRPFSVPDPPLSALGRRDEWLARECPSAPVALRAAHLKSDTEPNDADSLRSRVAAYLDQRVAPPPQDPYLSPRSRKRPLYNQVVRIIDKPPCYQAKYWFVYQYVPDMEFCHLCPMETHGLFDRNTTREGRPRWRLVPEGQCREVDVGAARVKLVKHKTVGKTPSADKEVWDVLESDDENLRECLAKGAVFIAEESDGEEKVAPSVALGTKSRPSTGPTYPCPAGCGRTFNHPPAAAIHGKTCPGAKKDPALPAPPAEAPPPAAPGGD</sequence>
<dbReference type="Gene3D" id="3.40.630.30">
    <property type="match status" value="1"/>
</dbReference>
<dbReference type="InterPro" id="IPR051425">
    <property type="entry name" value="Formin_Homology"/>
</dbReference>
<keyword evidence="11" id="KW-1185">Reference proteome</keyword>
<dbReference type="Pfam" id="PF00439">
    <property type="entry name" value="Bromodomain"/>
    <property type="match status" value="1"/>
</dbReference>
<protein>
    <recommendedName>
        <fullName evidence="12">Bromo domain-containing protein</fullName>
    </recommendedName>
</protein>
<dbReference type="InterPro" id="IPR013087">
    <property type="entry name" value="Znf_C2H2_type"/>
</dbReference>
<evidence type="ECO:0000256" key="4">
    <source>
        <dbReference type="PROSITE-ProRule" id="PRU00035"/>
    </source>
</evidence>
<feature type="region of interest" description="Disordered" evidence="6">
    <location>
        <begin position="916"/>
        <end position="936"/>
    </location>
</feature>
<keyword evidence="5" id="KW-0862">Zinc</keyword>
<dbReference type="PANTHER" id="PTHR45725">
    <property type="entry name" value="FORMIN HOMOLOGY 2 FAMILY MEMBER"/>
    <property type="match status" value="1"/>
</dbReference>
<evidence type="ECO:0000256" key="3">
    <source>
        <dbReference type="ARBA" id="ARBA00023117"/>
    </source>
</evidence>
<evidence type="ECO:0000313" key="11">
    <source>
        <dbReference type="Proteomes" id="UP000789595"/>
    </source>
</evidence>
<keyword evidence="5" id="KW-0479">Metal-binding</keyword>
<feature type="compositionally biased region" description="Pro residues" evidence="6">
    <location>
        <begin position="1177"/>
        <end position="1193"/>
    </location>
</feature>
<feature type="compositionally biased region" description="Pro residues" evidence="6">
    <location>
        <begin position="45"/>
        <end position="67"/>
    </location>
</feature>
<dbReference type="OrthoDB" id="205046at2759"/>
<dbReference type="InterPro" id="IPR001487">
    <property type="entry name" value="Bromodomain"/>
</dbReference>
<feature type="region of interest" description="Disordered" evidence="6">
    <location>
        <begin position="563"/>
        <end position="585"/>
    </location>
</feature>
<dbReference type="CDD" id="cd04369">
    <property type="entry name" value="Bromodomain"/>
    <property type="match status" value="1"/>
</dbReference>
<evidence type="ECO:0008006" key="12">
    <source>
        <dbReference type="Google" id="ProtNLM"/>
    </source>
</evidence>
<dbReference type="GO" id="GO:0016747">
    <property type="term" value="F:acyltransferase activity, transferring groups other than amino-acyl groups"/>
    <property type="evidence" value="ECO:0007669"/>
    <property type="project" value="InterPro"/>
</dbReference>
<reference evidence="10" key="2">
    <citation type="submission" date="2021-11" db="EMBL/GenBank/DDBJ databases">
        <authorList>
            <consortium name="Genoscope - CEA"/>
            <person name="William W."/>
        </authorList>
    </citation>
    <scope>NUCLEOTIDE SEQUENCE</scope>
</reference>
<evidence type="ECO:0000256" key="5">
    <source>
        <dbReference type="PROSITE-ProRule" id="PRU00042"/>
    </source>
</evidence>
<dbReference type="PROSITE" id="PS50014">
    <property type="entry name" value="BROMODOMAIN_2"/>
    <property type="match status" value="1"/>
</dbReference>
<evidence type="ECO:0000256" key="1">
    <source>
        <dbReference type="ARBA" id="ARBA00004123"/>
    </source>
</evidence>
<accession>A0A7S3ZPP4</accession>
<keyword evidence="3 4" id="KW-0103">Bromodomain</keyword>
<dbReference type="InterPro" id="IPR000182">
    <property type="entry name" value="GNAT_dom"/>
</dbReference>
<evidence type="ECO:0000313" key="10">
    <source>
        <dbReference type="EMBL" id="CAH0380020.1"/>
    </source>
</evidence>
<feature type="compositionally biased region" description="Basic and acidic residues" evidence="6">
    <location>
        <begin position="92"/>
        <end position="103"/>
    </location>
</feature>
<proteinExistence type="inferred from homology"/>
<evidence type="ECO:0000259" key="7">
    <source>
        <dbReference type="PROSITE" id="PS50014"/>
    </source>
</evidence>
<evidence type="ECO:0000256" key="6">
    <source>
        <dbReference type="SAM" id="MobiDB-lite"/>
    </source>
</evidence>
<dbReference type="AlphaFoldDB" id="A0A7S3ZPP4"/>
<comment type="similarity">
    <text evidence="2">Belongs to the acetyltransferase family. GCN5 subfamily.</text>
</comment>
<feature type="domain" description="Bromo" evidence="7">
    <location>
        <begin position="604"/>
        <end position="681"/>
    </location>
</feature>
<comment type="subcellular location">
    <subcellularLocation>
        <location evidence="1">Nucleus</location>
    </subcellularLocation>
</comment>
<gene>
    <name evidence="9" type="ORF">PCAL00307_LOCUS5401</name>
    <name evidence="10" type="ORF">PECAL_6P16560</name>
</gene>
<reference evidence="9" key="1">
    <citation type="submission" date="2021-01" db="EMBL/GenBank/DDBJ databases">
        <authorList>
            <person name="Corre E."/>
            <person name="Pelletier E."/>
            <person name="Niang G."/>
            <person name="Scheremetjew M."/>
            <person name="Finn R."/>
            <person name="Kale V."/>
            <person name="Holt S."/>
            <person name="Cochrane G."/>
            <person name="Meng A."/>
            <person name="Brown T."/>
            <person name="Cohen L."/>
        </authorList>
    </citation>
    <scope>NUCLEOTIDE SEQUENCE</scope>
    <source>
        <strain evidence="9">CCMP1756</strain>
    </source>
</reference>
<feature type="region of interest" description="Disordered" evidence="6">
    <location>
        <begin position="1162"/>
        <end position="1193"/>
    </location>
</feature>
<dbReference type="SMART" id="SM00297">
    <property type="entry name" value="BROMO"/>
    <property type="match status" value="1"/>
</dbReference>
<dbReference type="EMBL" id="HBIW01006484">
    <property type="protein sequence ID" value="CAE0689966.1"/>
    <property type="molecule type" value="Transcribed_RNA"/>
</dbReference>
<dbReference type="Proteomes" id="UP000789595">
    <property type="component" value="Unassembled WGS sequence"/>
</dbReference>
<dbReference type="SUPFAM" id="SSF55729">
    <property type="entry name" value="Acyl-CoA N-acyltransferases (Nat)"/>
    <property type="match status" value="1"/>
</dbReference>
<dbReference type="InterPro" id="IPR016181">
    <property type="entry name" value="Acyl_CoA_acyltransferase"/>
</dbReference>
<dbReference type="PROSITE" id="PS50157">
    <property type="entry name" value="ZINC_FINGER_C2H2_2"/>
    <property type="match status" value="1"/>
</dbReference>
<feature type="domain" description="C2H2-type" evidence="8">
    <location>
        <begin position="1145"/>
        <end position="1173"/>
    </location>
</feature>
<dbReference type="GO" id="GO:0005634">
    <property type="term" value="C:nucleus"/>
    <property type="evidence" value="ECO:0007669"/>
    <property type="project" value="UniProtKB-SubCell"/>
</dbReference>
<evidence type="ECO:0000313" key="9">
    <source>
        <dbReference type="EMBL" id="CAE0689966.1"/>
    </source>
</evidence>
<evidence type="ECO:0000259" key="8">
    <source>
        <dbReference type="PROSITE" id="PS50157"/>
    </source>
</evidence>
<organism evidence="9">
    <name type="scientific">Pelagomonas calceolata</name>
    <dbReference type="NCBI Taxonomy" id="35677"/>
    <lineage>
        <taxon>Eukaryota</taxon>
        <taxon>Sar</taxon>
        <taxon>Stramenopiles</taxon>
        <taxon>Ochrophyta</taxon>
        <taxon>Pelagophyceae</taxon>
        <taxon>Pelagomonadales</taxon>
        <taxon>Pelagomonadaceae</taxon>
        <taxon>Pelagomonas</taxon>
    </lineage>
</organism>
<feature type="compositionally biased region" description="Low complexity" evidence="6">
    <location>
        <begin position="1"/>
        <end position="10"/>
    </location>
</feature>
<feature type="compositionally biased region" description="Basic and acidic residues" evidence="6">
    <location>
        <begin position="916"/>
        <end position="927"/>
    </location>
</feature>
<dbReference type="EMBL" id="CAKKNE010000006">
    <property type="protein sequence ID" value="CAH0380020.1"/>
    <property type="molecule type" value="Genomic_DNA"/>
</dbReference>
<dbReference type="Pfam" id="PF13673">
    <property type="entry name" value="Acetyltransf_10"/>
    <property type="match status" value="1"/>
</dbReference>
<keyword evidence="5" id="KW-0863">Zinc-finger</keyword>
<dbReference type="InterPro" id="IPR036427">
    <property type="entry name" value="Bromodomain-like_sf"/>
</dbReference>
<dbReference type="Gene3D" id="1.20.920.10">
    <property type="entry name" value="Bromodomain-like"/>
    <property type="match status" value="1"/>
</dbReference>
<evidence type="ECO:0000256" key="2">
    <source>
        <dbReference type="ARBA" id="ARBA00008607"/>
    </source>
</evidence>
<dbReference type="GO" id="GO:0008270">
    <property type="term" value="F:zinc ion binding"/>
    <property type="evidence" value="ECO:0007669"/>
    <property type="project" value="UniProtKB-KW"/>
</dbReference>
<feature type="compositionally biased region" description="Low complexity" evidence="6">
    <location>
        <begin position="35"/>
        <end position="44"/>
    </location>
</feature>
<dbReference type="SUPFAM" id="SSF47370">
    <property type="entry name" value="Bromodomain"/>
    <property type="match status" value="1"/>
</dbReference>
<feature type="compositionally biased region" description="Pro residues" evidence="6">
    <location>
        <begin position="574"/>
        <end position="583"/>
    </location>
</feature>